<comment type="caution">
    <text evidence="1">The sequence shown here is derived from an EMBL/GenBank/DDBJ whole genome shotgun (WGS) entry which is preliminary data.</text>
</comment>
<accession>A0A1R3GVZ5</accession>
<name>A0A1R3GVZ5_COCAP</name>
<protein>
    <submittedName>
        <fullName evidence="1">Uncharacterized protein</fullName>
    </submittedName>
</protein>
<sequence length="104" mass="11387">ETRQRVATILAIGTANPSNCFRQFDSAASLDSHQDLHLPPLNPTQASSLSLEADSGFRFSFFGSLLLLQELTASFTPALIIDAATSRLHHRTPWESLKIPPLTL</sequence>
<feature type="non-terminal residue" evidence="1">
    <location>
        <position position="1"/>
    </location>
</feature>
<reference evidence="1 2" key="1">
    <citation type="submission" date="2013-09" db="EMBL/GenBank/DDBJ databases">
        <title>Corchorus capsularis genome sequencing.</title>
        <authorList>
            <person name="Alam M."/>
            <person name="Haque M.S."/>
            <person name="Islam M.S."/>
            <person name="Emdad E.M."/>
            <person name="Islam M.M."/>
            <person name="Ahmed B."/>
            <person name="Halim A."/>
            <person name="Hossen Q.M.M."/>
            <person name="Hossain M.Z."/>
            <person name="Ahmed R."/>
            <person name="Khan M.M."/>
            <person name="Islam R."/>
            <person name="Rashid M.M."/>
            <person name="Khan S.A."/>
            <person name="Rahman M.S."/>
            <person name="Alam M."/>
        </authorList>
    </citation>
    <scope>NUCLEOTIDE SEQUENCE [LARGE SCALE GENOMIC DNA]</scope>
    <source>
        <strain evidence="2">cv. CVL-1</strain>
        <tissue evidence="1">Whole seedling</tissue>
    </source>
</reference>
<organism evidence="1 2">
    <name type="scientific">Corchorus capsularis</name>
    <name type="common">Jute</name>
    <dbReference type="NCBI Taxonomy" id="210143"/>
    <lineage>
        <taxon>Eukaryota</taxon>
        <taxon>Viridiplantae</taxon>
        <taxon>Streptophyta</taxon>
        <taxon>Embryophyta</taxon>
        <taxon>Tracheophyta</taxon>
        <taxon>Spermatophyta</taxon>
        <taxon>Magnoliopsida</taxon>
        <taxon>eudicotyledons</taxon>
        <taxon>Gunneridae</taxon>
        <taxon>Pentapetalae</taxon>
        <taxon>rosids</taxon>
        <taxon>malvids</taxon>
        <taxon>Malvales</taxon>
        <taxon>Malvaceae</taxon>
        <taxon>Grewioideae</taxon>
        <taxon>Apeibeae</taxon>
        <taxon>Corchorus</taxon>
    </lineage>
</organism>
<dbReference type="Proteomes" id="UP000188268">
    <property type="component" value="Unassembled WGS sequence"/>
</dbReference>
<evidence type="ECO:0000313" key="2">
    <source>
        <dbReference type="Proteomes" id="UP000188268"/>
    </source>
</evidence>
<keyword evidence="2" id="KW-1185">Reference proteome</keyword>
<dbReference type="AlphaFoldDB" id="A0A1R3GVZ5"/>
<dbReference type="EMBL" id="AWWV01013271">
    <property type="protein sequence ID" value="OMO62249.1"/>
    <property type="molecule type" value="Genomic_DNA"/>
</dbReference>
<evidence type="ECO:0000313" key="1">
    <source>
        <dbReference type="EMBL" id="OMO62249.1"/>
    </source>
</evidence>
<proteinExistence type="predicted"/>
<gene>
    <name evidence="1" type="ORF">CCACVL1_22936</name>
</gene>
<dbReference type="Gramene" id="OMO62249">
    <property type="protein sequence ID" value="OMO62249"/>
    <property type="gene ID" value="CCACVL1_22936"/>
</dbReference>